<evidence type="ECO:0000256" key="2">
    <source>
        <dbReference type="ARBA" id="ARBA00005866"/>
    </source>
</evidence>
<gene>
    <name evidence="5" type="ORF">ACFO3Q_12170</name>
</gene>
<comment type="catalytic activity">
    <reaction evidence="1">
        <text>alpha-D-glucose 6-phosphate = beta-D-glucose 6-phosphate</text>
        <dbReference type="Rhea" id="RHEA:16249"/>
        <dbReference type="ChEBI" id="CHEBI:58225"/>
        <dbReference type="ChEBI" id="CHEBI:58247"/>
        <dbReference type="EC" id="5.1.3.15"/>
    </reaction>
</comment>
<sequence length="288" mass="31507">MTIDIPGVRAGRHAGVPALLVETAEATAAVSPFGAHLLSWTPRGFADVLWLSPTSMLPPKPIRGGVPVCWPYFARQGQPDDAPQHGIARTRTWSLVGGARDEAGAVRLDFVLDDADPDLEVRMEVEIGRALVQRLVTRNRGTAARTLTQAMHTYFAVGDARRVHVEGLDGLDYLDKFDGFARHRQQGDWSLREARDPGRSDRIYLDAPGRYVLVDPVARRRILLSTAGSRSLVAWNPGEEAVRGFADIPREGWLEYVCLEAANAAPDSVELAPGASHALEQRVEVAHL</sequence>
<name>A0ABV9NKS0_9GAMM</name>
<dbReference type="Proteomes" id="UP001595892">
    <property type="component" value="Unassembled WGS sequence"/>
</dbReference>
<proteinExistence type="inferred from homology"/>
<dbReference type="EMBL" id="JBHSGG010000033">
    <property type="protein sequence ID" value="MFC4728922.1"/>
    <property type="molecule type" value="Genomic_DNA"/>
</dbReference>
<reference evidence="6" key="1">
    <citation type="journal article" date="2019" name="Int. J. Syst. Evol. Microbiol.">
        <title>The Global Catalogue of Microorganisms (GCM) 10K type strain sequencing project: providing services to taxonomists for standard genome sequencing and annotation.</title>
        <authorList>
            <consortium name="The Broad Institute Genomics Platform"/>
            <consortium name="The Broad Institute Genome Sequencing Center for Infectious Disease"/>
            <person name="Wu L."/>
            <person name="Ma J."/>
        </authorList>
    </citation>
    <scope>NUCLEOTIDE SEQUENCE [LARGE SCALE GENOMIC DNA]</scope>
    <source>
        <strain evidence="6">CGMCC 1.13574</strain>
    </source>
</reference>
<dbReference type="GO" id="GO:0016853">
    <property type="term" value="F:isomerase activity"/>
    <property type="evidence" value="ECO:0007669"/>
    <property type="project" value="UniProtKB-KW"/>
</dbReference>
<dbReference type="Gene3D" id="2.70.98.10">
    <property type="match status" value="1"/>
</dbReference>
<evidence type="ECO:0000256" key="4">
    <source>
        <dbReference type="PIRNR" id="PIRNR016020"/>
    </source>
</evidence>
<keyword evidence="6" id="KW-1185">Reference proteome</keyword>
<organism evidence="5 6">
    <name type="scientific">Coralloluteibacterium thermophilum</name>
    <dbReference type="NCBI Taxonomy" id="2707049"/>
    <lineage>
        <taxon>Bacteria</taxon>
        <taxon>Pseudomonadati</taxon>
        <taxon>Pseudomonadota</taxon>
        <taxon>Gammaproteobacteria</taxon>
        <taxon>Lysobacterales</taxon>
        <taxon>Lysobacteraceae</taxon>
        <taxon>Coralloluteibacterium</taxon>
    </lineage>
</organism>
<comment type="similarity">
    <text evidence="2 4">Belongs to the glucose-6-phosphate 1-epimerase family.</text>
</comment>
<dbReference type="SUPFAM" id="SSF74650">
    <property type="entry name" value="Galactose mutarotase-like"/>
    <property type="match status" value="1"/>
</dbReference>
<dbReference type="InterPro" id="IPR014718">
    <property type="entry name" value="GH-type_carb-bd"/>
</dbReference>
<evidence type="ECO:0000313" key="6">
    <source>
        <dbReference type="Proteomes" id="UP001595892"/>
    </source>
</evidence>
<dbReference type="RefSeq" id="WP_377004989.1">
    <property type="nucleotide sequence ID" value="NZ_JBHSGG010000033.1"/>
</dbReference>
<comment type="caution">
    <text evidence="5">The sequence shown here is derived from an EMBL/GenBank/DDBJ whole genome shotgun (WGS) entry which is preliminary data.</text>
</comment>
<dbReference type="PANTHER" id="PTHR11122">
    <property type="entry name" value="APOSPORY-ASSOCIATED PROTEIN C-RELATED"/>
    <property type="match status" value="1"/>
</dbReference>
<dbReference type="PANTHER" id="PTHR11122:SF13">
    <property type="entry name" value="GLUCOSE-6-PHOSPHATE 1-EPIMERASE"/>
    <property type="match status" value="1"/>
</dbReference>
<keyword evidence="3 4" id="KW-0413">Isomerase</keyword>
<evidence type="ECO:0000256" key="3">
    <source>
        <dbReference type="ARBA" id="ARBA00023235"/>
    </source>
</evidence>
<evidence type="ECO:0000313" key="5">
    <source>
        <dbReference type="EMBL" id="MFC4728922.1"/>
    </source>
</evidence>
<protein>
    <recommendedName>
        <fullName evidence="4">Putative glucose-6-phosphate 1-epimerase</fullName>
        <ecNumber evidence="4">5.1.3.15</ecNumber>
    </recommendedName>
</protein>
<dbReference type="EC" id="5.1.3.15" evidence="4"/>
<dbReference type="InterPro" id="IPR008183">
    <property type="entry name" value="Aldose_1/G6P_1-epimerase"/>
</dbReference>
<dbReference type="PIRSF" id="PIRSF016020">
    <property type="entry name" value="PHexose_mutarotase"/>
    <property type="match status" value="1"/>
</dbReference>
<evidence type="ECO:0000256" key="1">
    <source>
        <dbReference type="ARBA" id="ARBA00001096"/>
    </source>
</evidence>
<accession>A0ABV9NKS0</accession>
<dbReference type="CDD" id="cd09020">
    <property type="entry name" value="D-hex-6-P-epi_like"/>
    <property type="match status" value="1"/>
</dbReference>
<dbReference type="InterPro" id="IPR011013">
    <property type="entry name" value="Gal_mutarotase_sf_dom"/>
</dbReference>
<dbReference type="InterPro" id="IPR025532">
    <property type="entry name" value="G6P_1-epimerase"/>
</dbReference>
<dbReference type="Pfam" id="PF01263">
    <property type="entry name" value="Aldose_epim"/>
    <property type="match status" value="1"/>
</dbReference>